<organism evidence="1 2">
    <name type="scientific">Collybiopsis luxurians FD-317 M1</name>
    <dbReference type="NCBI Taxonomy" id="944289"/>
    <lineage>
        <taxon>Eukaryota</taxon>
        <taxon>Fungi</taxon>
        <taxon>Dikarya</taxon>
        <taxon>Basidiomycota</taxon>
        <taxon>Agaricomycotina</taxon>
        <taxon>Agaricomycetes</taxon>
        <taxon>Agaricomycetidae</taxon>
        <taxon>Agaricales</taxon>
        <taxon>Marasmiineae</taxon>
        <taxon>Omphalotaceae</taxon>
        <taxon>Collybiopsis</taxon>
        <taxon>Collybiopsis luxurians</taxon>
    </lineage>
</organism>
<proteinExistence type="predicted"/>
<dbReference type="Proteomes" id="UP000053593">
    <property type="component" value="Unassembled WGS sequence"/>
</dbReference>
<dbReference type="OrthoDB" id="3257543at2759"/>
<evidence type="ECO:0000313" key="2">
    <source>
        <dbReference type="Proteomes" id="UP000053593"/>
    </source>
</evidence>
<reference evidence="1 2" key="1">
    <citation type="submission" date="2014-04" db="EMBL/GenBank/DDBJ databases">
        <title>Evolutionary Origins and Diversification of the Mycorrhizal Mutualists.</title>
        <authorList>
            <consortium name="DOE Joint Genome Institute"/>
            <consortium name="Mycorrhizal Genomics Consortium"/>
            <person name="Kohler A."/>
            <person name="Kuo A."/>
            <person name="Nagy L.G."/>
            <person name="Floudas D."/>
            <person name="Copeland A."/>
            <person name="Barry K.W."/>
            <person name="Cichocki N."/>
            <person name="Veneault-Fourrey C."/>
            <person name="LaButti K."/>
            <person name="Lindquist E.A."/>
            <person name="Lipzen A."/>
            <person name="Lundell T."/>
            <person name="Morin E."/>
            <person name="Murat C."/>
            <person name="Riley R."/>
            <person name="Ohm R."/>
            <person name="Sun H."/>
            <person name="Tunlid A."/>
            <person name="Henrissat B."/>
            <person name="Grigoriev I.V."/>
            <person name="Hibbett D.S."/>
            <person name="Martin F."/>
        </authorList>
    </citation>
    <scope>NUCLEOTIDE SEQUENCE [LARGE SCALE GENOMIC DNA]</scope>
    <source>
        <strain evidence="1 2">FD-317 M1</strain>
    </source>
</reference>
<accession>A0A0D0AKJ4</accession>
<dbReference type="HOGENOM" id="CLU_1722573_0_0_1"/>
<dbReference type="AlphaFoldDB" id="A0A0D0AKJ4"/>
<protein>
    <recommendedName>
        <fullName evidence="3">DUF4219 domain-containing protein</fullName>
    </recommendedName>
</protein>
<keyword evidence="2" id="KW-1185">Reference proteome</keyword>
<name>A0A0D0AKJ4_9AGAR</name>
<evidence type="ECO:0000313" key="1">
    <source>
        <dbReference type="EMBL" id="KIK50740.1"/>
    </source>
</evidence>
<gene>
    <name evidence="1" type="ORF">GYMLUDRAFT_252684</name>
</gene>
<sequence length="152" mass="17701">MAESSLPKIKVLDNSNYNEWCRDMQAWLMSRGYWRLVIGKEATLEKIHVSKQSGARFNAYDELFSIVKSKEESLQSLGDRVGAAMNQIKRLHPKNFIIELLDKELEAMALIRSLPGEYSHLQICYYKTIWIKTLFLDCLEQRSLTRRKGNSL</sequence>
<evidence type="ECO:0008006" key="3">
    <source>
        <dbReference type="Google" id="ProtNLM"/>
    </source>
</evidence>
<dbReference type="EMBL" id="KN834886">
    <property type="protein sequence ID" value="KIK50740.1"/>
    <property type="molecule type" value="Genomic_DNA"/>
</dbReference>